<dbReference type="RefSeq" id="WP_193156240.1">
    <property type="nucleotide sequence ID" value="NZ_AQGU01000027.1"/>
</dbReference>
<accession>A0ABR9E1X9</accession>
<sequence length="207" mass="22840">MISENTVVNTQIIDAIILYHRKKIVPAGGLGIVLNGTILEIPYGYNNVQRGRIAMARGQFEITQVTNSLGNLVNLKSYNHVGSNKTKQKYIDALKDTNLNNSQERVSALIILTSESCRSQMVSSALTILLNNGPNFDDDVWAGLEFAFNNYGSTAKHMGFNIQAGGEPWSWLSSSNYLSYIQSDTFTGDKEVATARINAVKKYINPN</sequence>
<reference evidence="1 2" key="1">
    <citation type="submission" date="2015-06" db="EMBL/GenBank/DDBJ databases">
        <title>Genome sequence of Pseudoalteromonas aliena.</title>
        <authorList>
            <person name="Xie B.-B."/>
            <person name="Rong J.-C."/>
            <person name="Qin Q.-L."/>
            <person name="Zhang Y.-Z."/>
        </authorList>
    </citation>
    <scope>NUCLEOTIDE SEQUENCE [LARGE SCALE GENOMIC DNA]</scope>
    <source>
        <strain evidence="1 2">SW19</strain>
    </source>
</reference>
<protein>
    <submittedName>
        <fullName evidence="1">Uncharacterized protein</fullName>
    </submittedName>
</protein>
<evidence type="ECO:0000313" key="2">
    <source>
        <dbReference type="Proteomes" id="UP000648482"/>
    </source>
</evidence>
<name>A0ABR9E1X9_9GAMM</name>
<organism evidence="1 2">
    <name type="scientific">Pseudoalteromonas aliena SW19</name>
    <dbReference type="NCBI Taxonomy" id="1314866"/>
    <lineage>
        <taxon>Bacteria</taxon>
        <taxon>Pseudomonadati</taxon>
        <taxon>Pseudomonadota</taxon>
        <taxon>Gammaproteobacteria</taxon>
        <taxon>Alteromonadales</taxon>
        <taxon>Pseudoalteromonadaceae</taxon>
        <taxon>Pseudoalteromonas</taxon>
    </lineage>
</organism>
<proteinExistence type="predicted"/>
<comment type="caution">
    <text evidence="1">The sequence shown here is derived from an EMBL/GenBank/DDBJ whole genome shotgun (WGS) entry which is preliminary data.</text>
</comment>
<dbReference type="Proteomes" id="UP000648482">
    <property type="component" value="Unassembled WGS sequence"/>
</dbReference>
<gene>
    <name evidence="1" type="ORF">PALI_a2609</name>
</gene>
<evidence type="ECO:0000313" key="1">
    <source>
        <dbReference type="EMBL" id="MBE0360599.1"/>
    </source>
</evidence>
<keyword evidence="2" id="KW-1185">Reference proteome</keyword>
<dbReference type="EMBL" id="AQGU01000027">
    <property type="protein sequence ID" value="MBE0360599.1"/>
    <property type="molecule type" value="Genomic_DNA"/>
</dbReference>